<dbReference type="CDD" id="cd23645">
    <property type="entry name" value="HFD_Dpb3-like"/>
    <property type="match status" value="1"/>
</dbReference>
<keyword evidence="2" id="KW-0597">Phosphoprotein</keyword>
<feature type="region of interest" description="Disordered" evidence="13">
    <location>
        <begin position="1"/>
        <end position="41"/>
    </location>
</feature>
<dbReference type="GO" id="GO:0003677">
    <property type="term" value="F:DNA binding"/>
    <property type="evidence" value="ECO:0007669"/>
    <property type="project" value="UniProtKB-KW"/>
</dbReference>
<comment type="subcellular location">
    <subcellularLocation>
        <location evidence="1">Nucleus</location>
    </subcellularLocation>
</comment>
<name>A0A6A5BJQ0_NAEFO</name>
<evidence type="ECO:0000259" key="14">
    <source>
        <dbReference type="Pfam" id="PF00808"/>
    </source>
</evidence>
<keyword evidence="8" id="KW-0539">Nucleus</keyword>
<feature type="compositionally biased region" description="Polar residues" evidence="13">
    <location>
        <begin position="1"/>
        <end position="10"/>
    </location>
</feature>
<dbReference type="Pfam" id="PF00808">
    <property type="entry name" value="CBFD_NFYB_HMF"/>
    <property type="match status" value="1"/>
</dbReference>
<dbReference type="GO" id="GO:0046982">
    <property type="term" value="F:protein heterodimerization activity"/>
    <property type="evidence" value="ECO:0007669"/>
    <property type="project" value="InterPro"/>
</dbReference>
<dbReference type="PANTHER" id="PTHR10252">
    <property type="entry name" value="HISTONE-LIKE TRANSCRIPTION FACTOR CCAAT-RELATED"/>
    <property type="match status" value="1"/>
</dbReference>
<gene>
    <name evidence="15" type="ORF">FDP41_002678</name>
</gene>
<dbReference type="GeneID" id="68109896"/>
<comment type="subunit">
    <text evidence="10">Heterodimer with POLE3; binds to DNA. Component of the CHRAC ISWI chromatin remodeling complex at least composed of SMARCA5/SNF2H, BAZ1A/ACF1, CHRAC1 and POLE3; the complex preferentially binds DNA through the CHRAC1-POLE3 heterodimer and possesses ATP-dependent nucleosome-remodeling activity. Within the complex, the heterodimer with POLE3 interacts with SMARCA5/SNF2H; the interaction is direct and enhances nucleosome sliding activity by the SMARCA5/SNF2H and BAZ1A/ACF1 interaction. Within the complex, the heterodimer with POLE3 interacts with BAZ1A/ACF1; the interactions are direct.</text>
</comment>
<evidence type="ECO:0000256" key="2">
    <source>
        <dbReference type="ARBA" id="ARBA00022553"/>
    </source>
</evidence>
<dbReference type="SUPFAM" id="SSF47113">
    <property type="entry name" value="Histone-fold"/>
    <property type="match status" value="1"/>
</dbReference>
<dbReference type="GO" id="GO:0016779">
    <property type="term" value="F:nucleotidyltransferase activity"/>
    <property type="evidence" value="ECO:0007669"/>
    <property type="project" value="UniProtKB-KW"/>
</dbReference>
<reference evidence="15 16" key="1">
    <citation type="journal article" date="2019" name="Sci. Rep.">
        <title>Nanopore sequencing improves the draft genome of the human pathogenic amoeba Naegleria fowleri.</title>
        <authorList>
            <person name="Liechti N."/>
            <person name="Schurch N."/>
            <person name="Bruggmann R."/>
            <person name="Wittwer M."/>
        </authorList>
    </citation>
    <scope>NUCLEOTIDE SEQUENCE [LARGE SCALE GENOMIC DNA]</scope>
    <source>
        <strain evidence="15 16">ATCC 30894</strain>
    </source>
</reference>
<dbReference type="RefSeq" id="XP_044562876.1">
    <property type="nucleotide sequence ID" value="XM_044705898.1"/>
</dbReference>
<dbReference type="VEuPathDB" id="AmoebaDB:FDP41_002678"/>
<evidence type="ECO:0000256" key="8">
    <source>
        <dbReference type="ARBA" id="ARBA00023242"/>
    </source>
</evidence>
<comment type="caution">
    <text evidence="15">The sequence shown here is derived from an EMBL/GenBank/DDBJ whole genome shotgun (WGS) entry which is preliminary data.</text>
</comment>
<evidence type="ECO:0000256" key="7">
    <source>
        <dbReference type="ARBA" id="ARBA00023125"/>
    </source>
</evidence>
<evidence type="ECO:0000256" key="10">
    <source>
        <dbReference type="ARBA" id="ARBA00062516"/>
    </source>
</evidence>
<protein>
    <recommendedName>
        <fullName evidence="11">Chromatin accessibility complex protein 1</fullName>
    </recommendedName>
    <alternativeName>
        <fullName evidence="12">DNA polymerase epsilon subunit p15</fullName>
    </alternativeName>
</protein>
<keyword evidence="7" id="KW-0238">DNA-binding</keyword>
<evidence type="ECO:0000256" key="3">
    <source>
        <dbReference type="ARBA" id="ARBA00022679"/>
    </source>
</evidence>
<evidence type="ECO:0000313" key="16">
    <source>
        <dbReference type="Proteomes" id="UP000444721"/>
    </source>
</evidence>
<evidence type="ECO:0000256" key="6">
    <source>
        <dbReference type="ARBA" id="ARBA00023054"/>
    </source>
</evidence>
<sequence length="137" mass="15188">MNYPTSDPTASSSSFSGANPSSVSSSSSSVQLTSEQQQPIRQLVDMPVARVRRIMKSDADVRTISQEAVIVVSKAAEKIIEHLARESLKNATKENRKTIQYSDMSDAVKSCDVFDFLEDIIPERKSFESILEMAKKQ</sequence>
<dbReference type="Proteomes" id="UP000444721">
    <property type="component" value="Unassembled WGS sequence"/>
</dbReference>
<dbReference type="OrthoDB" id="1272441at2759"/>
<keyword evidence="5" id="KW-0007">Acetylation</keyword>
<keyword evidence="3" id="KW-0808">Transferase</keyword>
<feature type="domain" description="Transcription factor CBF/NF-Y/archaeal histone" evidence="14">
    <location>
        <begin position="46"/>
        <end position="108"/>
    </location>
</feature>
<organism evidence="15 16">
    <name type="scientific">Naegleria fowleri</name>
    <name type="common">Brain eating amoeba</name>
    <dbReference type="NCBI Taxonomy" id="5763"/>
    <lineage>
        <taxon>Eukaryota</taxon>
        <taxon>Discoba</taxon>
        <taxon>Heterolobosea</taxon>
        <taxon>Tetramitia</taxon>
        <taxon>Eutetramitia</taxon>
        <taxon>Vahlkampfiidae</taxon>
        <taxon>Naegleria</taxon>
    </lineage>
</organism>
<evidence type="ECO:0000256" key="11">
    <source>
        <dbReference type="ARBA" id="ARBA00071805"/>
    </source>
</evidence>
<dbReference type="InterPro" id="IPR050568">
    <property type="entry name" value="Transcr_DNA_Rep_Reg"/>
</dbReference>
<evidence type="ECO:0000256" key="9">
    <source>
        <dbReference type="ARBA" id="ARBA00059032"/>
    </source>
</evidence>
<dbReference type="InterPro" id="IPR009072">
    <property type="entry name" value="Histone-fold"/>
</dbReference>
<keyword evidence="6" id="KW-0175">Coiled coil</keyword>
<dbReference type="FunFam" id="1.10.20.10:FF:000048">
    <property type="entry name" value="Chromatin accessibility complex subunit 1"/>
    <property type="match status" value="1"/>
</dbReference>
<dbReference type="OMA" id="DHSENEA"/>
<evidence type="ECO:0000256" key="12">
    <source>
        <dbReference type="ARBA" id="ARBA00083235"/>
    </source>
</evidence>
<evidence type="ECO:0000256" key="1">
    <source>
        <dbReference type="ARBA" id="ARBA00004123"/>
    </source>
</evidence>
<dbReference type="GO" id="GO:0005634">
    <property type="term" value="C:nucleus"/>
    <property type="evidence" value="ECO:0007669"/>
    <property type="project" value="UniProtKB-SubCell"/>
</dbReference>
<dbReference type="InterPro" id="IPR003958">
    <property type="entry name" value="CBFA_NFYB_domain"/>
</dbReference>
<dbReference type="AlphaFoldDB" id="A0A6A5BJQ0"/>
<dbReference type="VEuPathDB" id="AmoebaDB:NF0061440"/>
<dbReference type="EMBL" id="VFQX01000030">
    <property type="protein sequence ID" value="KAF0978163.1"/>
    <property type="molecule type" value="Genomic_DNA"/>
</dbReference>
<comment type="function">
    <text evidence="9">Forms a complex with DNA polymerase epsilon subunit POLE3 and binds naked DNA, which is then incorporated into chromatin, aided by the nucleosome remodeling activity of ISWI/SNF2H and ACF1. Does not enhance nucleosome sliding activity of the ACF-5 ISWI chromatin remodeling complex.</text>
</comment>
<dbReference type="PANTHER" id="PTHR10252:SF54">
    <property type="entry name" value="CHROMATIN ACCESSIBILITY COMPLEX PROTEIN 1"/>
    <property type="match status" value="1"/>
</dbReference>
<keyword evidence="16" id="KW-1185">Reference proteome</keyword>
<feature type="compositionally biased region" description="Low complexity" evidence="13">
    <location>
        <begin position="11"/>
        <end position="29"/>
    </location>
</feature>
<keyword evidence="4" id="KW-0548">Nucleotidyltransferase</keyword>
<evidence type="ECO:0000256" key="13">
    <source>
        <dbReference type="SAM" id="MobiDB-lite"/>
    </source>
</evidence>
<evidence type="ECO:0000256" key="5">
    <source>
        <dbReference type="ARBA" id="ARBA00022990"/>
    </source>
</evidence>
<accession>A0A6A5BJQ0</accession>
<feature type="compositionally biased region" description="Polar residues" evidence="13">
    <location>
        <begin position="30"/>
        <end position="40"/>
    </location>
</feature>
<dbReference type="Gene3D" id="1.10.20.10">
    <property type="entry name" value="Histone, subunit A"/>
    <property type="match status" value="1"/>
</dbReference>
<evidence type="ECO:0000256" key="4">
    <source>
        <dbReference type="ARBA" id="ARBA00022695"/>
    </source>
</evidence>
<proteinExistence type="predicted"/>
<evidence type="ECO:0000313" key="15">
    <source>
        <dbReference type="EMBL" id="KAF0978163.1"/>
    </source>
</evidence>